<organism evidence="3">
    <name type="scientific">Caenorhabditis remanei</name>
    <name type="common">Caenorhabditis vulgaris</name>
    <dbReference type="NCBI Taxonomy" id="31234"/>
    <lineage>
        <taxon>Eukaryota</taxon>
        <taxon>Metazoa</taxon>
        <taxon>Ecdysozoa</taxon>
        <taxon>Nematoda</taxon>
        <taxon>Chromadorea</taxon>
        <taxon>Rhabditida</taxon>
        <taxon>Rhabditina</taxon>
        <taxon>Rhabditomorpha</taxon>
        <taxon>Rhabditoidea</taxon>
        <taxon>Rhabditidae</taxon>
        <taxon>Peloderinae</taxon>
        <taxon>Caenorhabditis</taxon>
    </lineage>
</organism>
<dbReference type="OrthoDB" id="5837973at2759"/>
<dbReference type="KEGG" id="crq:GCK72_018778"/>
<evidence type="ECO:0000313" key="2">
    <source>
        <dbReference type="EMBL" id="EFO87565.1"/>
    </source>
</evidence>
<dbReference type="OMA" id="NTHRSII"/>
<dbReference type="EMBL" id="DS268420">
    <property type="protein sequence ID" value="EFO87565.1"/>
    <property type="molecule type" value="Genomic_DNA"/>
</dbReference>
<dbReference type="RefSeq" id="XP_003110272.2">
    <property type="nucleotide sequence ID" value="XM_003110224.2"/>
</dbReference>
<gene>
    <name evidence="2" type="ORF">CRE_05699</name>
</gene>
<dbReference type="Proteomes" id="UP000008281">
    <property type="component" value="Unassembled WGS sequence"/>
</dbReference>
<evidence type="ECO:0008006" key="4">
    <source>
        <dbReference type="Google" id="ProtNLM"/>
    </source>
</evidence>
<feature type="transmembrane region" description="Helical" evidence="1">
    <location>
        <begin position="179"/>
        <end position="203"/>
    </location>
</feature>
<feature type="transmembrane region" description="Helical" evidence="1">
    <location>
        <begin position="26"/>
        <end position="43"/>
    </location>
</feature>
<dbReference type="PANTHER" id="PTHR38622">
    <property type="entry name" value="PROTEIN CBG07046"/>
    <property type="match status" value="1"/>
</dbReference>
<dbReference type="PANTHER" id="PTHR38622:SF1">
    <property type="entry name" value="SERPENTINE RECEPTOR CLASS GAMMA"/>
    <property type="match status" value="1"/>
</dbReference>
<sequence>MSISMSSSPVGEINNFHFETWRLFDPIYLCFLIPVTIHYILVLKVISKLQESNSFLFIFAILGVSDVIYCFSMLACELLHHTQLLPQFVFVCCVVTSYYGVFFNLLSNGLLSLNRFCATFVWYTTYFNNACIKIYFLIISVVALVATLPGGILMFIYLFKDYSLAAQYGKTGLESFNTHRSIIISMMICDGLVGCVTSLSTMYRLRKYKINYDKSLLLVTTLHIFPDTLVTLFNLDMIFQVTGESKYMNELSRMFLVFLVSFNSLTIVCTNRQIRQEYFNLLLSLRQIFWCSSSVRNTLTNLTTVSKERVTVF</sequence>
<dbReference type="AlphaFoldDB" id="E3LZL3"/>
<keyword evidence="3" id="KW-1185">Reference proteome</keyword>
<feature type="transmembrane region" description="Helical" evidence="1">
    <location>
        <begin position="134"/>
        <end position="159"/>
    </location>
</feature>
<feature type="transmembrane region" description="Helical" evidence="1">
    <location>
        <begin position="55"/>
        <end position="75"/>
    </location>
</feature>
<protein>
    <recommendedName>
        <fullName evidence="4">G-protein coupled receptors family 1 profile domain-containing protein</fullName>
    </recommendedName>
</protein>
<dbReference type="GeneID" id="9824460"/>
<dbReference type="eggNOG" id="ENOG502TGGN">
    <property type="taxonomic scope" value="Eukaryota"/>
</dbReference>
<feature type="transmembrane region" description="Helical" evidence="1">
    <location>
        <begin position="87"/>
        <end position="106"/>
    </location>
</feature>
<name>E3LZL3_CAERE</name>
<dbReference type="FunCoup" id="E3LZL3">
    <property type="interactions" value="545"/>
</dbReference>
<dbReference type="CTD" id="9824460"/>
<feature type="transmembrane region" description="Helical" evidence="1">
    <location>
        <begin position="251"/>
        <end position="270"/>
    </location>
</feature>
<evidence type="ECO:0000256" key="1">
    <source>
        <dbReference type="SAM" id="Phobius"/>
    </source>
</evidence>
<keyword evidence="1" id="KW-0472">Membrane</keyword>
<dbReference type="HOGENOM" id="CLU_075150_0_0_1"/>
<keyword evidence="1" id="KW-1133">Transmembrane helix</keyword>
<evidence type="ECO:0000313" key="3">
    <source>
        <dbReference type="Proteomes" id="UP000008281"/>
    </source>
</evidence>
<proteinExistence type="predicted"/>
<feature type="transmembrane region" description="Helical" evidence="1">
    <location>
        <begin position="215"/>
        <end position="239"/>
    </location>
</feature>
<keyword evidence="1" id="KW-0812">Transmembrane</keyword>
<reference evidence="2" key="1">
    <citation type="submission" date="2007-07" db="EMBL/GenBank/DDBJ databases">
        <title>PCAP assembly of the Caenorhabditis remanei genome.</title>
        <authorList>
            <consortium name="The Caenorhabditis remanei Sequencing Consortium"/>
            <person name="Wilson R.K."/>
        </authorList>
    </citation>
    <scope>NUCLEOTIDE SEQUENCE [LARGE SCALE GENOMIC DNA]</scope>
    <source>
        <strain evidence="2">PB4641</strain>
    </source>
</reference>
<accession>E3LZL3</accession>
<dbReference type="InParanoid" id="E3LZL3"/>